<dbReference type="Proteomes" id="UP000294919">
    <property type="component" value="Unassembled WGS sequence"/>
</dbReference>
<dbReference type="EMBL" id="SLWV01000038">
    <property type="protein sequence ID" value="TCO68878.1"/>
    <property type="molecule type" value="Genomic_DNA"/>
</dbReference>
<dbReference type="PANTHER" id="PTHR36834">
    <property type="entry name" value="MEMBRANE PROTEIN-RELATED"/>
    <property type="match status" value="1"/>
</dbReference>
<dbReference type="Pfam" id="PF04892">
    <property type="entry name" value="VanZ"/>
    <property type="match status" value="1"/>
</dbReference>
<dbReference type="InterPro" id="IPR053150">
    <property type="entry name" value="Teicoplanin_resist-assoc"/>
</dbReference>
<feature type="transmembrane region" description="Helical" evidence="1">
    <location>
        <begin position="126"/>
        <end position="143"/>
    </location>
</feature>
<organism evidence="3 4">
    <name type="scientific">Marinisporobacter balticus</name>
    <dbReference type="NCBI Taxonomy" id="2018667"/>
    <lineage>
        <taxon>Bacteria</taxon>
        <taxon>Bacillati</taxon>
        <taxon>Bacillota</taxon>
        <taxon>Clostridia</taxon>
        <taxon>Peptostreptococcales</taxon>
        <taxon>Thermotaleaceae</taxon>
        <taxon>Marinisporobacter</taxon>
    </lineage>
</organism>
<evidence type="ECO:0000313" key="3">
    <source>
        <dbReference type="EMBL" id="TCO68878.1"/>
    </source>
</evidence>
<feature type="domain" description="VanZ-like" evidence="2">
    <location>
        <begin position="23"/>
        <end position="143"/>
    </location>
</feature>
<dbReference type="OrthoDB" id="4822551at2"/>
<keyword evidence="4" id="KW-1185">Reference proteome</keyword>
<feature type="transmembrane region" description="Helical" evidence="1">
    <location>
        <begin position="12"/>
        <end position="35"/>
    </location>
</feature>
<keyword evidence="1" id="KW-0812">Transmembrane</keyword>
<evidence type="ECO:0000259" key="2">
    <source>
        <dbReference type="Pfam" id="PF04892"/>
    </source>
</evidence>
<proteinExistence type="predicted"/>
<sequence length="310" mass="35674">MRTKLNKQKTMSMIISIGLWGIFVVYILALLKIILFKCGFTTELRELNLMPFRFIKDFFSHNTAIDVALKNVFGNFALFIPLGILVPALFKNVRFKKTIWICFRVSLFFEIIQYIVGLGASDVDDLMLNTLGSIIGAWLYLTFLKKIDNKATVKIATFGFLSVFGICGVLSLYLYQPNILPAQIEFVNQEALEGLDPESYDIQTVCIGEAEDTLLTDMERQFFSLNYNEAGNKDGRYLLEENRKVFVKKIQYQYSPNGNIQKTTVIYGEITKEEFKKLLKEEEQMVLLWMSDNNKCNTVLVIQYEKPKGQ</sequence>
<name>A0A4R2KFY9_9FIRM</name>
<dbReference type="InterPro" id="IPR006976">
    <property type="entry name" value="VanZ-like"/>
</dbReference>
<reference evidence="3 4" key="1">
    <citation type="submission" date="2019-03" db="EMBL/GenBank/DDBJ databases">
        <title>Genomic Encyclopedia of Type Strains, Phase IV (KMG-IV): sequencing the most valuable type-strain genomes for metagenomic binning, comparative biology and taxonomic classification.</title>
        <authorList>
            <person name="Goeker M."/>
        </authorList>
    </citation>
    <scope>NUCLEOTIDE SEQUENCE [LARGE SCALE GENOMIC DNA]</scope>
    <source>
        <strain evidence="3 4">DSM 102940</strain>
    </source>
</reference>
<keyword evidence="1" id="KW-1133">Transmembrane helix</keyword>
<gene>
    <name evidence="3" type="ORF">EV214_13821</name>
</gene>
<protein>
    <submittedName>
        <fullName evidence="3">Glycopeptide antibiotics resistance protein</fullName>
    </submittedName>
</protein>
<feature type="transmembrane region" description="Helical" evidence="1">
    <location>
        <begin position="102"/>
        <end position="120"/>
    </location>
</feature>
<evidence type="ECO:0000256" key="1">
    <source>
        <dbReference type="SAM" id="Phobius"/>
    </source>
</evidence>
<keyword evidence="1" id="KW-0472">Membrane</keyword>
<dbReference type="AlphaFoldDB" id="A0A4R2KFY9"/>
<comment type="caution">
    <text evidence="3">The sequence shown here is derived from an EMBL/GenBank/DDBJ whole genome shotgun (WGS) entry which is preliminary data.</text>
</comment>
<dbReference type="RefSeq" id="WP_132247986.1">
    <property type="nucleotide sequence ID" value="NZ_SLWV01000038.1"/>
</dbReference>
<feature type="transmembrane region" description="Helical" evidence="1">
    <location>
        <begin position="155"/>
        <end position="175"/>
    </location>
</feature>
<feature type="transmembrane region" description="Helical" evidence="1">
    <location>
        <begin position="72"/>
        <end position="90"/>
    </location>
</feature>
<accession>A0A4R2KFY9</accession>
<evidence type="ECO:0000313" key="4">
    <source>
        <dbReference type="Proteomes" id="UP000294919"/>
    </source>
</evidence>
<dbReference type="PANTHER" id="PTHR36834:SF1">
    <property type="entry name" value="INTEGRAL MEMBRANE PROTEIN"/>
    <property type="match status" value="1"/>
</dbReference>